<gene>
    <name evidence="4" type="ORF">PCOR1329_LOCUS63089</name>
</gene>
<evidence type="ECO:0000259" key="3">
    <source>
        <dbReference type="SMART" id="SM00563"/>
    </source>
</evidence>
<dbReference type="SMART" id="SM00563">
    <property type="entry name" value="PlsC"/>
    <property type="match status" value="1"/>
</dbReference>
<sequence length="621" mass="68962">MACVVDGAPVVYCLLKHACRRLLPLYFDQVHAVDAENLPEPGVPTILAFSHSNDLADMLLLLSATEKRYIRFGAASFLFRMTGVMSVVSFIANRIGAVPVVRLQETEGGGTQQAEANRALLERMMDALSRGQCVALAPEGGSRCRVKLNPFKPGAGVFAERVVMQELAEGRPDFSVRIVPAGVVYTHWTLWRSAAMVRYGKPVIVDAARLDRFGITPDIYSDTRNQRHRDLVDDVMNELRGKLASVAYDIPAHAVNEGGRARIADPDKSKILEGDFPALRKGVVAARMALFDSNISRLPRIDIWQDAVVTLAKALQANRDLGNDVCKYHESLVRVGLRDAQVRGRSRAGCCHILCAAIWALVSVLPLLLAAPGAILFSPMLLLTWRKHRATIARSKAMQQFSDANNATSEDVRKALKEQLGREPDVQDMPRDEDIVRRRRNFDLITGRGKGILAVLYFVFLECLFLVLGLFRVGKVAELVHVRKPMACVGVFLLLPSFVYLFFVLSLRALDEACALLRTASGHWALARVANQKLAELRGERERLRREVLDLQGIDEVVARAQETPAGWSNLLFGRSRSDWMEALSLSEDLELSLSGFYEDPPCGVNAREREPHEGYDQLAE</sequence>
<feature type="transmembrane region" description="Helical" evidence="2">
    <location>
        <begin position="356"/>
        <end position="385"/>
    </location>
</feature>
<reference evidence="4" key="1">
    <citation type="submission" date="2023-10" db="EMBL/GenBank/DDBJ databases">
        <authorList>
            <person name="Chen Y."/>
            <person name="Shah S."/>
            <person name="Dougan E. K."/>
            <person name="Thang M."/>
            <person name="Chan C."/>
        </authorList>
    </citation>
    <scope>NUCLEOTIDE SEQUENCE [LARGE SCALE GENOMIC DNA]</scope>
</reference>
<keyword evidence="2" id="KW-1133">Transmembrane helix</keyword>
<feature type="transmembrane region" description="Helical" evidence="2">
    <location>
        <begin position="451"/>
        <end position="471"/>
    </location>
</feature>
<comment type="caution">
    <text evidence="4">The sequence shown here is derived from an EMBL/GenBank/DDBJ whole genome shotgun (WGS) entry which is preliminary data.</text>
</comment>
<evidence type="ECO:0000256" key="2">
    <source>
        <dbReference type="SAM" id="Phobius"/>
    </source>
</evidence>
<dbReference type="Proteomes" id="UP001189429">
    <property type="component" value="Unassembled WGS sequence"/>
</dbReference>
<proteinExistence type="predicted"/>
<accession>A0ABN9W4B4</accession>
<evidence type="ECO:0000313" key="4">
    <source>
        <dbReference type="EMBL" id="CAK0879756.1"/>
    </source>
</evidence>
<feature type="domain" description="Phospholipid/glycerol acyltransferase" evidence="3">
    <location>
        <begin position="45"/>
        <end position="186"/>
    </location>
</feature>
<evidence type="ECO:0000256" key="1">
    <source>
        <dbReference type="SAM" id="Coils"/>
    </source>
</evidence>
<dbReference type="Pfam" id="PF01553">
    <property type="entry name" value="Acyltransferase"/>
    <property type="match status" value="1"/>
</dbReference>
<organism evidence="4 5">
    <name type="scientific">Prorocentrum cordatum</name>
    <dbReference type="NCBI Taxonomy" id="2364126"/>
    <lineage>
        <taxon>Eukaryota</taxon>
        <taxon>Sar</taxon>
        <taxon>Alveolata</taxon>
        <taxon>Dinophyceae</taxon>
        <taxon>Prorocentrales</taxon>
        <taxon>Prorocentraceae</taxon>
        <taxon>Prorocentrum</taxon>
    </lineage>
</organism>
<name>A0ABN9W4B4_9DINO</name>
<protein>
    <recommendedName>
        <fullName evidence="3">Phospholipid/glycerol acyltransferase domain-containing protein</fullName>
    </recommendedName>
</protein>
<feature type="transmembrane region" description="Helical" evidence="2">
    <location>
        <begin position="491"/>
        <end position="510"/>
    </location>
</feature>
<keyword evidence="2" id="KW-0812">Transmembrane</keyword>
<dbReference type="PANTHER" id="PTHR31605:SF0">
    <property type="entry name" value="GLYCEROL-3-PHOSPHATE O-ACYLTRANSFERASE 1"/>
    <property type="match status" value="1"/>
</dbReference>
<dbReference type="EMBL" id="CAUYUJ010017997">
    <property type="protein sequence ID" value="CAK0879756.1"/>
    <property type="molecule type" value="Genomic_DNA"/>
</dbReference>
<keyword evidence="5" id="KW-1185">Reference proteome</keyword>
<feature type="coiled-coil region" evidence="1">
    <location>
        <begin position="527"/>
        <end position="554"/>
    </location>
</feature>
<keyword evidence="1" id="KW-0175">Coiled coil</keyword>
<dbReference type="PANTHER" id="PTHR31605">
    <property type="entry name" value="GLYCEROL-3-PHOSPHATE O-ACYLTRANSFERASE 1"/>
    <property type="match status" value="1"/>
</dbReference>
<evidence type="ECO:0000313" key="5">
    <source>
        <dbReference type="Proteomes" id="UP001189429"/>
    </source>
</evidence>
<dbReference type="InterPro" id="IPR002123">
    <property type="entry name" value="Plipid/glycerol_acylTrfase"/>
</dbReference>
<dbReference type="InterPro" id="IPR052744">
    <property type="entry name" value="GPAT/DAPAT"/>
</dbReference>
<keyword evidence="2" id="KW-0472">Membrane</keyword>